<sequence>MTDDKSRQKGEIELTMTDRSNLKWMIPVAAIVMIVIGGFIFEFIRTSEPEKAASVAVSAIAAPSEPFAVSIKSPASKALVKIDDGLLECSGVVRIPPWDKKIDKVTVIVELSRNGLVTGSKIATIKEAGEPGAHEFHVRFKKQTTKGKFVLKARALTSERAHLNTPPPVPVECMSEVVSFTIR</sequence>
<dbReference type="EMBL" id="RRYP01029961">
    <property type="protein sequence ID" value="TNV71335.1"/>
    <property type="molecule type" value="Genomic_DNA"/>
</dbReference>
<evidence type="ECO:0000256" key="1">
    <source>
        <dbReference type="SAM" id="Phobius"/>
    </source>
</evidence>
<comment type="caution">
    <text evidence="2">The sequence shown here is derived from an EMBL/GenBank/DDBJ whole genome shotgun (WGS) entry which is preliminary data.</text>
</comment>
<accession>A0A8J8NBB1</accession>
<keyword evidence="1" id="KW-0812">Transmembrane</keyword>
<keyword evidence="3" id="KW-1185">Reference proteome</keyword>
<dbReference type="Proteomes" id="UP000785679">
    <property type="component" value="Unassembled WGS sequence"/>
</dbReference>
<proteinExistence type="predicted"/>
<keyword evidence="1" id="KW-0472">Membrane</keyword>
<evidence type="ECO:0000313" key="3">
    <source>
        <dbReference type="Proteomes" id="UP000785679"/>
    </source>
</evidence>
<feature type="transmembrane region" description="Helical" evidence="1">
    <location>
        <begin position="24"/>
        <end position="44"/>
    </location>
</feature>
<keyword evidence="1" id="KW-1133">Transmembrane helix</keyword>
<name>A0A8J8NBB1_HALGN</name>
<evidence type="ECO:0000313" key="2">
    <source>
        <dbReference type="EMBL" id="TNV71335.1"/>
    </source>
</evidence>
<gene>
    <name evidence="2" type="ORF">FGO68_gene16075</name>
</gene>
<reference evidence="2" key="1">
    <citation type="submission" date="2019-06" db="EMBL/GenBank/DDBJ databases">
        <authorList>
            <person name="Zheng W."/>
        </authorList>
    </citation>
    <scope>NUCLEOTIDE SEQUENCE</scope>
    <source>
        <strain evidence="2">QDHG01</strain>
    </source>
</reference>
<dbReference type="AlphaFoldDB" id="A0A8J8NBB1"/>
<organism evidence="2 3">
    <name type="scientific">Halteria grandinella</name>
    <dbReference type="NCBI Taxonomy" id="5974"/>
    <lineage>
        <taxon>Eukaryota</taxon>
        <taxon>Sar</taxon>
        <taxon>Alveolata</taxon>
        <taxon>Ciliophora</taxon>
        <taxon>Intramacronucleata</taxon>
        <taxon>Spirotrichea</taxon>
        <taxon>Stichotrichia</taxon>
        <taxon>Sporadotrichida</taxon>
        <taxon>Halteriidae</taxon>
        <taxon>Halteria</taxon>
    </lineage>
</organism>
<protein>
    <submittedName>
        <fullName evidence="2">Uncharacterized protein</fullName>
    </submittedName>
</protein>